<reference evidence="1" key="1">
    <citation type="submission" date="2015-11" db="EMBL/GenBank/DDBJ databases">
        <title>De novo transcriptome assembly of four potential Pierce s Disease insect vectors from Arizona vineyards.</title>
        <authorList>
            <person name="Tassone E.E."/>
        </authorList>
    </citation>
    <scope>NUCLEOTIDE SEQUENCE</scope>
</reference>
<evidence type="ECO:0008006" key="2">
    <source>
        <dbReference type="Google" id="ProtNLM"/>
    </source>
</evidence>
<accession>A0A1B6M415</accession>
<dbReference type="AlphaFoldDB" id="A0A1B6M415"/>
<evidence type="ECO:0000313" key="1">
    <source>
        <dbReference type="EMBL" id="JAT30662.1"/>
    </source>
</evidence>
<dbReference type="SUPFAM" id="SSF57903">
    <property type="entry name" value="FYVE/PHD zinc finger"/>
    <property type="match status" value="1"/>
</dbReference>
<feature type="non-terminal residue" evidence="1">
    <location>
        <position position="113"/>
    </location>
</feature>
<proteinExistence type="predicted"/>
<name>A0A1B6M415_9HEMI</name>
<feature type="non-terminal residue" evidence="1">
    <location>
        <position position="1"/>
    </location>
</feature>
<organism evidence="1">
    <name type="scientific">Graphocephala atropunctata</name>
    <dbReference type="NCBI Taxonomy" id="36148"/>
    <lineage>
        <taxon>Eukaryota</taxon>
        <taxon>Metazoa</taxon>
        <taxon>Ecdysozoa</taxon>
        <taxon>Arthropoda</taxon>
        <taxon>Hexapoda</taxon>
        <taxon>Insecta</taxon>
        <taxon>Pterygota</taxon>
        <taxon>Neoptera</taxon>
        <taxon>Paraneoptera</taxon>
        <taxon>Hemiptera</taxon>
        <taxon>Auchenorrhyncha</taxon>
        <taxon>Membracoidea</taxon>
        <taxon>Cicadellidae</taxon>
        <taxon>Cicadellinae</taxon>
        <taxon>Cicadellini</taxon>
        <taxon>Graphocephala</taxon>
    </lineage>
</organism>
<gene>
    <name evidence="1" type="ORF">g.613</name>
</gene>
<sequence length="113" mass="12953">KNFHLKCVNMSTDDVQALVDLEQMWRCEVCSVERRKSMMLDSAQNVNYDDVLKLFNELKADFKNVEKSLGASLESCHAQLQEVNSKLCSQNQEIASLKESLEKMTFENSTLQT</sequence>
<protein>
    <recommendedName>
        <fullName evidence="2">PHD-type domain-containing protein</fullName>
    </recommendedName>
</protein>
<dbReference type="EMBL" id="GEBQ01009315">
    <property type="protein sequence ID" value="JAT30662.1"/>
    <property type="molecule type" value="Transcribed_RNA"/>
</dbReference>
<dbReference type="InterPro" id="IPR011011">
    <property type="entry name" value="Znf_FYVE_PHD"/>
</dbReference>